<evidence type="ECO:0000256" key="2">
    <source>
        <dbReference type="ARBA" id="ARBA00004496"/>
    </source>
</evidence>
<feature type="compositionally biased region" description="Low complexity" evidence="7">
    <location>
        <begin position="1000"/>
        <end position="1018"/>
    </location>
</feature>
<dbReference type="Gene3D" id="1.20.120.560">
    <property type="entry name" value="alix/aip1 in complex with the ypdl late domain"/>
    <property type="match status" value="1"/>
</dbReference>
<dbReference type="Proteomes" id="UP001209540">
    <property type="component" value="Unassembled WGS sequence"/>
</dbReference>
<dbReference type="Gene3D" id="1.20.140.50">
    <property type="entry name" value="alix/aip1 like domains"/>
    <property type="match status" value="1"/>
</dbReference>
<evidence type="ECO:0000256" key="3">
    <source>
        <dbReference type="ARBA" id="ARBA00022490"/>
    </source>
</evidence>
<sequence>MAQQQIPFIHAPFKRTDDVDWIHPLKHWIAHVYQDDPEKYGEETFALNRLRQDIRGAGKDLTGRDLLYRYFGQLELLDLRFPVDEKHIKILFTWYDAFNGRATSQYSLAFEKASVIFNTAATLSAIASIQNRAEAEGRKRAFNFFQASAGMFLYINDNFLHAPSQDLNRDTVKMLTELMLAQAHECFLENSLREKKKDSLVAKLASHAAWVYGSLTDDIQDCISRGVGVDKGWMVTAQIKHKYYQALAQHHKAAACALDQNFGEQVSRLQAAETTAKEAVKLISNSMSSLLNTAGAMSSSANHFQHYHATLPSDCGSIMQELCKSLSATLAEKHTAAARDNDMIYHDHVPKDAILTPIDRLKAVKPVPISELYGPNEVNKVIGGDIFARLIPLSVHESASLYSEEKAKLVRAESERLDIAKAELNASLEYMKLPQSLDKFKQQQRGGGNNNNEHAALLDTFAIPTPEVRAWADALAQEESTNNNTTVQELIETLDGLKTRAGHMLDQASLALDQEMRECENMRVKYGEQWSQKPSGIMTSDFRQDLRNHRESLNHASQSDGQLLRYYDEIAPDIGILRQGGKSKAIETAFTEALTSLFNDNNKDGKNNVNSLLDLEIDVGISSKSTEIKIKRVEAALDKLEQMETDRRETFEDLKEKTLQDDISQLLILNKKTVNIEQQIFSSELEKFKPHQQRISASIHQQQQVIQELSAAFKAVMDGEEAQKLQKRWDAAERQRRQIIERFKRAHAGYLETKEGLRKGIQFYSSLCDVIESLVNNTRKFANERQRERDEMTETLETERSGREQELLKEKLSKYTSSAAATVTSSTATAPPATTSTMMMPSAPPTIDTASISSLADKARQMSIGLDNNQNSSPNPLYYTSQLQQQPTASPITPQSYSTSSQSFVAASAPPQPTPSYSNPPPPPPSSSQHPVPQQPSSSTPQPLQGFPQPYTSYGSQPVPSQQQQQQPATYQQQQQQQQPATYQQQQQHQPSAPPPPQPLQRAPSYSASNNNYMNSPAGASPVPYMFPQQQPVPSTPALPRQDMYVSSPVASAPPPPSSLYSNTNNSAGPPTAPLPSTSSSIPSTYPTQAQPQQPPPQSQPQFQPQQQPPQHRYSMPVYPQQPHQQQVPKPMPLPQIPQQQQQSSFIPQLQQRQSQQPPPLPNKPPQMQSEQQQQKQPPPPPISMPSYHPMLSSSVESLSTRSDPPTNNNNTMPTPQLPPQQPSYYSGGTPAPPPPPPQQQQQQQPSWQQQPQQGYIPQQQPYQQQQQQPYWRPLDPNSGNNNNGSLLD</sequence>
<dbReference type="InterPro" id="IPR038499">
    <property type="entry name" value="BRO1_sf"/>
</dbReference>
<reference evidence="9" key="1">
    <citation type="journal article" date="2022" name="IScience">
        <title>Evolution of zygomycete secretomes and the origins of terrestrial fungal ecologies.</title>
        <authorList>
            <person name="Chang Y."/>
            <person name="Wang Y."/>
            <person name="Mondo S."/>
            <person name="Ahrendt S."/>
            <person name="Andreopoulos W."/>
            <person name="Barry K."/>
            <person name="Beard J."/>
            <person name="Benny G.L."/>
            <person name="Blankenship S."/>
            <person name="Bonito G."/>
            <person name="Cuomo C."/>
            <person name="Desiro A."/>
            <person name="Gervers K.A."/>
            <person name="Hundley H."/>
            <person name="Kuo A."/>
            <person name="LaButti K."/>
            <person name="Lang B.F."/>
            <person name="Lipzen A."/>
            <person name="O'Donnell K."/>
            <person name="Pangilinan J."/>
            <person name="Reynolds N."/>
            <person name="Sandor L."/>
            <person name="Smith M.E."/>
            <person name="Tsang A."/>
            <person name="Grigoriev I.V."/>
            <person name="Stajich J.E."/>
            <person name="Spatafora J.W."/>
        </authorList>
    </citation>
    <scope>NUCLEOTIDE SEQUENCE</scope>
    <source>
        <strain evidence="9">RSA 2281</strain>
    </source>
</reference>
<dbReference type="Pfam" id="PF03097">
    <property type="entry name" value="BRO1"/>
    <property type="match status" value="1"/>
</dbReference>
<keyword evidence="10" id="KW-1185">Reference proteome</keyword>
<feature type="domain" description="BRO1" evidence="8">
    <location>
        <begin position="7"/>
        <end position="424"/>
    </location>
</feature>
<dbReference type="GO" id="GO:0005768">
    <property type="term" value="C:endosome"/>
    <property type="evidence" value="ECO:0007669"/>
    <property type="project" value="UniProtKB-SubCell"/>
</dbReference>
<evidence type="ECO:0000256" key="4">
    <source>
        <dbReference type="ARBA" id="ARBA00022753"/>
    </source>
</evidence>
<feature type="compositionally biased region" description="Low complexity" evidence="7">
    <location>
        <begin position="818"/>
        <end position="841"/>
    </location>
</feature>
<evidence type="ECO:0000256" key="7">
    <source>
        <dbReference type="SAM" id="MobiDB-lite"/>
    </source>
</evidence>
<feature type="compositionally biased region" description="Low complexity" evidence="7">
    <location>
        <begin position="927"/>
        <end position="943"/>
    </location>
</feature>
<feature type="compositionally biased region" description="Low complexity" evidence="7">
    <location>
        <begin position="1067"/>
        <end position="1092"/>
    </location>
</feature>
<keyword evidence="6" id="KW-0175">Coiled coil</keyword>
<dbReference type="PANTHER" id="PTHR23030">
    <property type="entry name" value="PCD6 INTERACTING PROTEIN-RELATED"/>
    <property type="match status" value="1"/>
</dbReference>
<dbReference type="PANTHER" id="PTHR23030:SF30">
    <property type="entry name" value="TYROSINE-PROTEIN PHOSPHATASE NON-RECEPTOR TYPE 23"/>
    <property type="match status" value="1"/>
</dbReference>
<evidence type="ECO:0000256" key="1">
    <source>
        <dbReference type="ARBA" id="ARBA00004177"/>
    </source>
</evidence>
<feature type="compositionally biased region" description="Low complexity" evidence="7">
    <location>
        <begin position="1137"/>
        <end position="1156"/>
    </location>
</feature>
<gene>
    <name evidence="9" type="ORF">BDA99DRAFT_605683</name>
</gene>
<feature type="compositionally biased region" description="Low complexity" evidence="7">
    <location>
        <begin position="956"/>
        <end position="991"/>
    </location>
</feature>
<proteinExistence type="predicted"/>
<feature type="compositionally biased region" description="Low complexity" evidence="7">
    <location>
        <begin position="1240"/>
        <end position="1289"/>
    </location>
</feature>
<feature type="region of interest" description="Disordered" evidence="7">
    <location>
        <begin position="818"/>
        <end position="847"/>
    </location>
</feature>
<keyword evidence="4" id="KW-0967">Endosome</keyword>
<evidence type="ECO:0000256" key="6">
    <source>
        <dbReference type="SAM" id="Coils"/>
    </source>
</evidence>
<dbReference type="GO" id="GO:0043328">
    <property type="term" value="P:protein transport to vacuole involved in ubiquitin-dependent protein catabolic process via the multivesicular body sorting pathway"/>
    <property type="evidence" value="ECO:0007669"/>
    <property type="project" value="TreeGrafter"/>
</dbReference>
<dbReference type="Gene3D" id="1.25.40.280">
    <property type="entry name" value="alix/aip1 like domains"/>
    <property type="match status" value="1"/>
</dbReference>
<protein>
    <recommendedName>
        <fullName evidence="5">BRO domain-containing protein 1</fullName>
    </recommendedName>
</protein>
<keyword evidence="3" id="KW-0963">Cytoplasm</keyword>
<name>A0AAD5K844_9FUNG</name>
<dbReference type="InterPro" id="IPR004328">
    <property type="entry name" value="BRO1_dom"/>
</dbReference>
<feature type="compositionally biased region" description="Polar residues" evidence="7">
    <location>
        <begin position="866"/>
        <end position="905"/>
    </location>
</feature>
<feature type="compositionally biased region" description="Low complexity" evidence="7">
    <location>
        <begin position="1166"/>
        <end position="1176"/>
    </location>
</feature>
<feature type="compositionally biased region" description="Low complexity" evidence="7">
    <location>
        <begin position="1185"/>
        <end position="1215"/>
    </location>
</feature>
<evidence type="ECO:0000259" key="8">
    <source>
        <dbReference type="PROSITE" id="PS51180"/>
    </source>
</evidence>
<dbReference type="PROSITE" id="PS51180">
    <property type="entry name" value="BRO1"/>
    <property type="match status" value="1"/>
</dbReference>
<evidence type="ECO:0000256" key="5">
    <source>
        <dbReference type="ARBA" id="ARBA00041284"/>
    </source>
</evidence>
<dbReference type="Pfam" id="PF13949">
    <property type="entry name" value="ALIX_LYPXL_bnd"/>
    <property type="match status" value="1"/>
</dbReference>
<dbReference type="SMART" id="SM01041">
    <property type="entry name" value="BRO1"/>
    <property type="match status" value="1"/>
</dbReference>
<dbReference type="InterPro" id="IPR025304">
    <property type="entry name" value="ALIX_V_dom"/>
</dbReference>
<feature type="coiled-coil region" evidence="6">
    <location>
        <begin position="623"/>
        <end position="660"/>
    </location>
</feature>
<feature type="compositionally biased region" description="Low complexity" evidence="7">
    <location>
        <begin position="1100"/>
        <end position="1111"/>
    </location>
</feature>
<reference evidence="9" key="2">
    <citation type="submission" date="2023-02" db="EMBL/GenBank/DDBJ databases">
        <authorList>
            <consortium name="DOE Joint Genome Institute"/>
            <person name="Mondo S.J."/>
            <person name="Chang Y."/>
            <person name="Wang Y."/>
            <person name="Ahrendt S."/>
            <person name="Andreopoulos W."/>
            <person name="Barry K."/>
            <person name="Beard J."/>
            <person name="Benny G.L."/>
            <person name="Blankenship S."/>
            <person name="Bonito G."/>
            <person name="Cuomo C."/>
            <person name="Desiro A."/>
            <person name="Gervers K.A."/>
            <person name="Hundley H."/>
            <person name="Kuo A."/>
            <person name="LaButti K."/>
            <person name="Lang B.F."/>
            <person name="Lipzen A."/>
            <person name="O'Donnell K."/>
            <person name="Pangilinan J."/>
            <person name="Reynolds N."/>
            <person name="Sandor L."/>
            <person name="Smith M.W."/>
            <person name="Tsang A."/>
            <person name="Grigoriev I.V."/>
            <person name="Stajich J.E."/>
            <person name="Spatafora J.W."/>
        </authorList>
    </citation>
    <scope>NUCLEOTIDE SEQUENCE</scope>
    <source>
        <strain evidence="9">RSA 2281</strain>
    </source>
</reference>
<evidence type="ECO:0000313" key="9">
    <source>
        <dbReference type="EMBL" id="KAI9260669.1"/>
    </source>
</evidence>
<comment type="caution">
    <text evidence="9">The sequence shown here is derived from an EMBL/GenBank/DDBJ whole genome shotgun (WGS) entry which is preliminary data.</text>
</comment>
<accession>A0AAD5K844</accession>
<organism evidence="9 10">
    <name type="scientific">Phascolomyces articulosus</name>
    <dbReference type="NCBI Taxonomy" id="60185"/>
    <lineage>
        <taxon>Eukaryota</taxon>
        <taxon>Fungi</taxon>
        <taxon>Fungi incertae sedis</taxon>
        <taxon>Mucoromycota</taxon>
        <taxon>Mucoromycotina</taxon>
        <taxon>Mucoromycetes</taxon>
        <taxon>Mucorales</taxon>
        <taxon>Lichtheimiaceae</taxon>
        <taxon>Phascolomyces</taxon>
    </lineage>
</organism>
<feature type="compositionally biased region" description="Pro residues" evidence="7">
    <location>
        <begin position="910"/>
        <end position="926"/>
    </location>
</feature>
<feature type="region of interest" description="Disordered" evidence="7">
    <location>
        <begin position="785"/>
        <end position="805"/>
    </location>
</feature>
<feature type="region of interest" description="Disordered" evidence="7">
    <location>
        <begin position="865"/>
        <end position="1289"/>
    </location>
</feature>
<evidence type="ECO:0000313" key="10">
    <source>
        <dbReference type="Proteomes" id="UP001209540"/>
    </source>
</evidence>
<dbReference type="EMBL" id="JAIXMP010000016">
    <property type="protein sequence ID" value="KAI9260669.1"/>
    <property type="molecule type" value="Genomic_DNA"/>
</dbReference>
<comment type="subcellular location">
    <subcellularLocation>
        <location evidence="2">Cytoplasm</location>
    </subcellularLocation>
    <subcellularLocation>
        <location evidence="1">Endosome</location>
    </subcellularLocation>
</comment>